<dbReference type="Proteomes" id="UP001314263">
    <property type="component" value="Unassembled WGS sequence"/>
</dbReference>
<evidence type="ECO:0000256" key="9">
    <source>
        <dbReference type="SAM" id="Phobius"/>
    </source>
</evidence>
<comment type="caution">
    <text evidence="10">The sequence shown here is derived from an EMBL/GenBank/DDBJ whole genome shotgun (WGS) entry which is preliminary data.</text>
</comment>
<accession>A0AAV1IK53</accession>
<evidence type="ECO:0000256" key="5">
    <source>
        <dbReference type="ARBA" id="ARBA00023098"/>
    </source>
</evidence>
<sequence>MCGSRDTAFPTALQHAKAVATAPGLAAVILPAFILYGTDHVPLLTADAEDEAPWWLLPAGVLYFIAGAGVMLATNISFHTEGRGTLLPWDAPKRLVVQGLYQYSRNPMFLGVFALVFGEALIFNSRHLLYYFLLVLAMQLVHVPLNEERWLRGGFGAEYEEYCKHVPRWLPRMQPYKRVLARDPDRPRKA</sequence>
<keyword evidence="5" id="KW-0443">Lipid metabolism</keyword>
<dbReference type="InterPro" id="IPR007318">
    <property type="entry name" value="Phopholipid_MeTrfase"/>
</dbReference>
<keyword evidence="4 9" id="KW-1133">Transmembrane helix</keyword>
<evidence type="ECO:0008006" key="12">
    <source>
        <dbReference type="Google" id="ProtNLM"/>
    </source>
</evidence>
<keyword evidence="11" id="KW-1185">Reference proteome</keyword>
<evidence type="ECO:0000256" key="4">
    <source>
        <dbReference type="ARBA" id="ARBA00022989"/>
    </source>
</evidence>
<gene>
    <name evidence="10" type="ORF">CVIRNUC_009814</name>
</gene>
<keyword evidence="6 9" id="KW-0472">Membrane</keyword>
<dbReference type="Pfam" id="PF04191">
    <property type="entry name" value="PEMT"/>
    <property type="match status" value="1"/>
</dbReference>
<keyword evidence="8" id="KW-1208">Phospholipid metabolism</keyword>
<feature type="transmembrane region" description="Helical" evidence="9">
    <location>
        <begin position="103"/>
        <end position="122"/>
    </location>
</feature>
<protein>
    <recommendedName>
        <fullName evidence="12">Isoprenylcysteine carboxylmethyltransferase family protein</fullName>
    </recommendedName>
</protein>
<proteinExistence type="predicted"/>
<evidence type="ECO:0000256" key="6">
    <source>
        <dbReference type="ARBA" id="ARBA00023136"/>
    </source>
</evidence>
<keyword evidence="3 9" id="KW-0812">Transmembrane</keyword>
<evidence type="ECO:0000256" key="2">
    <source>
        <dbReference type="ARBA" id="ARBA00022516"/>
    </source>
</evidence>
<dbReference type="EMBL" id="CAUYUE010000015">
    <property type="protein sequence ID" value="CAK0786600.1"/>
    <property type="molecule type" value="Genomic_DNA"/>
</dbReference>
<evidence type="ECO:0000256" key="7">
    <source>
        <dbReference type="ARBA" id="ARBA00023209"/>
    </source>
</evidence>
<organism evidence="10 11">
    <name type="scientific">Coccomyxa viridis</name>
    <dbReference type="NCBI Taxonomy" id="1274662"/>
    <lineage>
        <taxon>Eukaryota</taxon>
        <taxon>Viridiplantae</taxon>
        <taxon>Chlorophyta</taxon>
        <taxon>core chlorophytes</taxon>
        <taxon>Trebouxiophyceae</taxon>
        <taxon>Trebouxiophyceae incertae sedis</taxon>
        <taxon>Coccomyxaceae</taxon>
        <taxon>Coccomyxa</taxon>
    </lineage>
</organism>
<keyword evidence="2" id="KW-0444">Lipid biosynthesis</keyword>
<comment type="subcellular location">
    <subcellularLocation>
        <location evidence="1">Endomembrane system</location>
        <topology evidence="1">Multi-pass membrane protein</topology>
    </subcellularLocation>
</comment>
<evidence type="ECO:0000313" key="11">
    <source>
        <dbReference type="Proteomes" id="UP001314263"/>
    </source>
</evidence>
<dbReference type="GO" id="GO:0008654">
    <property type="term" value="P:phospholipid biosynthetic process"/>
    <property type="evidence" value="ECO:0007669"/>
    <property type="project" value="UniProtKB-KW"/>
</dbReference>
<feature type="transmembrane region" description="Helical" evidence="9">
    <location>
        <begin position="12"/>
        <end position="34"/>
    </location>
</feature>
<evidence type="ECO:0000256" key="3">
    <source>
        <dbReference type="ARBA" id="ARBA00022692"/>
    </source>
</evidence>
<dbReference type="AlphaFoldDB" id="A0AAV1IK53"/>
<dbReference type="GO" id="GO:0012505">
    <property type="term" value="C:endomembrane system"/>
    <property type="evidence" value="ECO:0007669"/>
    <property type="project" value="UniProtKB-SubCell"/>
</dbReference>
<reference evidence="10 11" key="1">
    <citation type="submission" date="2023-10" db="EMBL/GenBank/DDBJ databases">
        <authorList>
            <person name="Maclean D."/>
            <person name="Macfadyen A."/>
        </authorList>
    </citation>
    <scope>NUCLEOTIDE SEQUENCE [LARGE SCALE GENOMIC DNA]</scope>
</reference>
<feature type="transmembrane region" description="Helical" evidence="9">
    <location>
        <begin position="54"/>
        <end position="73"/>
    </location>
</feature>
<keyword evidence="7" id="KW-0594">Phospholipid biosynthesis</keyword>
<name>A0AAV1IK53_9CHLO</name>
<evidence type="ECO:0000256" key="8">
    <source>
        <dbReference type="ARBA" id="ARBA00023264"/>
    </source>
</evidence>
<dbReference type="Gene3D" id="1.20.120.1630">
    <property type="match status" value="1"/>
</dbReference>
<evidence type="ECO:0000256" key="1">
    <source>
        <dbReference type="ARBA" id="ARBA00004127"/>
    </source>
</evidence>
<evidence type="ECO:0000313" key="10">
    <source>
        <dbReference type="EMBL" id="CAK0786600.1"/>
    </source>
</evidence>